<keyword evidence="2" id="KW-1185">Reference proteome</keyword>
<evidence type="ECO:0000313" key="2">
    <source>
        <dbReference type="Proteomes" id="UP001347796"/>
    </source>
</evidence>
<organism evidence="1 2">
    <name type="scientific">Patella caerulea</name>
    <name type="common">Rayed Mediterranean limpet</name>
    <dbReference type="NCBI Taxonomy" id="87958"/>
    <lineage>
        <taxon>Eukaryota</taxon>
        <taxon>Metazoa</taxon>
        <taxon>Spiralia</taxon>
        <taxon>Lophotrochozoa</taxon>
        <taxon>Mollusca</taxon>
        <taxon>Gastropoda</taxon>
        <taxon>Patellogastropoda</taxon>
        <taxon>Patelloidea</taxon>
        <taxon>Patellidae</taxon>
        <taxon>Patella</taxon>
    </lineage>
</organism>
<dbReference type="PANTHER" id="PTHR35558">
    <property type="entry name" value="SGNH_HYDRO DOMAIN-CONTAINING PROTEIN"/>
    <property type="match status" value="1"/>
</dbReference>
<dbReference type="PANTHER" id="PTHR35558:SF1">
    <property type="entry name" value="ENDONUCLEASE_EXONUCLEASE_PHOSPHATASE DOMAIN-CONTAINING PROTEIN"/>
    <property type="match status" value="1"/>
</dbReference>
<comment type="caution">
    <text evidence="1">The sequence shown here is derived from an EMBL/GenBank/DDBJ whole genome shotgun (WGS) entry which is preliminary data.</text>
</comment>
<protein>
    <submittedName>
        <fullName evidence="1">Uncharacterized protein</fullName>
    </submittedName>
</protein>
<evidence type="ECO:0000313" key="1">
    <source>
        <dbReference type="EMBL" id="KAK6184833.1"/>
    </source>
</evidence>
<reference evidence="1 2" key="1">
    <citation type="submission" date="2024-01" db="EMBL/GenBank/DDBJ databases">
        <title>The genome of the rayed Mediterranean limpet Patella caerulea (Linnaeus, 1758).</title>
        <authorList>
            <person name="Anh-Thu Weber A."/>
            <person name="Halstead-Nussloch G."/>
        </authorList>
    </citation>
    <scope>NUCLEOTIDE SEQUENCE [LARGE SCALE GENOMIC DNA]</scope>
    <source>
        <strain evidence="1">AATW-2023a</strain>
        <tissue evidence="1">Whole specimen</tissue>
    </source>
</reference>
<name>A0AAN8K355_PATCE</name>
<dbReference type="Proteomes" id="UP001347796">
    <property type="component" value="Unassembled WGS sequence"/>
</dbReference>
<dbReference type="AlphaFoldDB" id="A0AAN8K355"/>
<accession>A0AAN8K355</accession>
<sequence>MQGVFIDLAILLDNYPTTRSNRLILQDGHLSVEPCKPETKITSIEVWTDAFVVFMSIYCSQHTHRFMELLKYLQTIRLAPKRSSSHGWKIYDEQYRLRKAKDPASTWSMIDTEL</sequence>
<proteinExistence type="predicted"/>
<gene>
    <name evidence="1" type="ORF">SNE40_007206</name>
</gene>
<dbReference type="EMBL" id="JAZGQO010000006">
    <property type="protein sequence ID" value="KAK6184833.1"/>
    <property type="molecule type" value="Genomic_DNA"/>
</dbReference>